<evidence type="ECO:0000256" key="7">
    <source>
        <dbReference type="ARBA" id="ARBA00022884"/>
    </source>
</evidence>
<comment type="caution">
    <text evidence="12">The sequence shown here is derived from an EMBL/GenBank/DDBJ whole genome shotgun (WGS) entry which is preliminary data.</text>
</comment>
<dbReference type="GO" id="GO:0000177">
    <property type="term" value="C:cytoplasmic exosome (RNase complex)"/>
    <property type="evidence" value="ECO:0007669"/>
    <property type="project" value="TreeGrafter"/>
</dbReference>
<organism evidence="12 13">
    <name type="scientific">Carpinus fangiana</name>
    <dbReference type="NCBI Taxonomy" id="176857"/>
    <lineage>
        <taxon>Eukaryota</taxon>
        <taxon>Viridiplantae</taxon>
        <taxon>Streptophyta</taxon>
        <taxon>Embryophyta</taxon>
        <taxon>Tracheophyta</taxon>
        <taxon>Spermatophyta</taxon>
        <taxon>Magnoliopsida</taxon>
        <taxon>eudicotyledons</taxon>
        <taxon>Gunneridae</taxon>
        <taxon>Pentapetalae</taxon>
        <taxon>rosids</taxon>
        <taxon>fabids</taxon>
        <taxon>Fagales</taxon>
        <taxon>Betulaceae</taxon>
        <taxon>Carpinus</taxon>
    </lineage>
</organism>
<keyword evidence="5" id="KW-0698">rRNA processing</keyword>
<dbReference type="Pfam" id="PF15985">
    <property type="entry name" value="KH_6"/>
    <property type="match status" value="1"/>
</dbReference>
<dbReference type="Gene3D" id="3.30.1370.10">
    <property type="entry name" value="K Homology domain, type 1"/>
    <property type="match status" value="1"/>
</dbReference>
<comment type="subcellular location">
    <subcellularLocation>
        <location evidence="1">Cytoplasm</location>
    </subcellularLocation>
    <subcellularLocation>
        <location evidence="2">Nucleus</location>
        <location evidence="2">Nucleolus</location>
    </subcellularLocation>
</comment>
<dbReference type="InterPro" id="IPR036612">
    <property type="entry name" value="KH_dom_type_1_sf"/>
</dbReference>
<dbReference type="GO" id="GO:0000467">
    <property type="term" value="P:exonucleolytic trimming to generate mature 3'-end of 5.8S rRNA from tricistronic rRNA transcript (SSU-rRNA, 5.8S rRNA, LSU-rRNA)"/>
    <property type="evidence" value="ECO:0007669"/>
    <property type="project" value="TreeGrafter"/>
</dbReference>
<dbReference type="FunFam" id="3.30.1370.10:FF:000038">
    <property type="entry name" value="exosome complex component RRP40"/>
    <property type="match status" value="1"/>
</dbReference>
<reference evidence="12 13" key="1">
    <citation type="submission" date="2019-06" db="EMBL/GenBank/DDBJ databases">
        <title>A chromosomal-level reference genome of Carpinus fangiana (Coryloideae, Betulaceae).</title>
        <authorList>
            <person name="Yang X."/>
            <person name="Wang Z."/>
            <person name="Zhang L."/>
            <person name="Hao G."/>
            <person name="Liu J."/>
            <person name="Yang Y."/>
        </authorList>
    </citation>
    <scope>NUCLEOTIDE SEQUENCE [LARGE SCALE GENOMIC DNA]</scope>
    <source>
        <strain evidence="12">Cfa_2016G</strain>
        <tissue evidence="12">Leaf</tissue>
    </source>
</reference>
<evidence type="ECO:0000313" key="12">
    <source>
        <dbReference type="EMBL" id="KAB8356398.1"/>
    </source>
</evidence>
<keyword evidence="6" id="KW-0271">Exosome</keyword>
<feature type="domain" description="Exosome complex exonuclease Rrp40 N-terminal" evidence="11">
    <location>
        <begin position="25"/>
        <end position="62"/>
    </location>
</feature>
<gene>
    <name evidence="12" type="ORF">FH972_023981</name>
</gene>
<name>A0A5N6KXE5_9ROSI</name>
<evidence type="ECO:0000259" key="10">
    <source>
        <dbReference type="Pfam" id="PF15985"/>
    </source>
</evidence>
<dbReference type="InterPro" id="IPR004088">
    <property type="entry name" value="KH_dom_type_1"/>
</dbReference>
<dbReference type="Gene3D" id="2.40.50.140">
    <property type="entry name" value="Nucleic acid-binding proteins"/>
    <property type="match status" value="1"/>
</dbReference>
<keyword evidence="7" id="KW-0694">RNA-binding</keyword>
<dbReference type="OrthoDB" id="340500at2759"/>
<dbReference type="PANTHER" id="PTHR21321">
    <property type="entry name" value="PNAS-3 RELATED"/>
    <property type="match status" value="1"/>
</dbReference>
<sequence length="244" mass="26234">MSSLLLPGDVVAPDLLPQSQRSKTLTIGPGLRFAPPSTVTATASGSLATDNRKNALWLENNGQGKYIPATGDLVIATVHHSTVDYFMCSLTPYTSHAALPQLSFEGASKKTRPNLVSGSLVYARVSIASKHMDPEIECVHPSTGKADGLGELKDGMLFDVSLGMARRLMMTKSREDGGVAVLEEFGEKGLRFEIAVGRNGKVWINSDAVQTTLAIGKAIRETDERDLNVEDQVKLVRKLAREAA</sequence>
<dbReference type="FunFam" id="2.40.50.140:FF:000127">
    <property type="entry name" value="Exosome complex component RRP40"/>
    <property type="match status" value="1"/>
</dbReference>
<dbReference type="CDD" id="cd22526">
    <property type="entry name" value="KH-I_Rrp40"/>
    <property type="match status" value="1"/>
</dbReference>
<evidence type="ECO:0000256" key="5">
    <source>
        <dbReference type="ARBA" id="ARBA00022552"/>
    </source>
</evidence>
<dbReference type="InterPro" id="IPR041054">
    <property type="entry name" value="Rrp40_N_euk"/>
</dbReference>
<dbReference type="GO" id="GO:0003723">
    <property type="term" value="F:RNA binding"/>
    <property type="evidence" value="ECO:0007669"/>
    <property type="project" value="UniProtKB-KW"/>
</dbReference>
<dbReference type="InterPro" id="IPR012340">
    <property type="entry name" value="NA-bd_OB-fold"/>
</dbReference>
<keyword evidence="13" id="KW-1185">Reference proteome</keyword>
<dbReference type="AlphaFoldDB" id="A0A5N6KXE5"/>
<protein>
    <recommendedName>
        <fullName evidence="9">Ribosomal RNA-processing protein 40</fullName>
    </recommendedName>
</protein>
<evidence type="ECO:0000313" key="13">
    <source>
        <dbReference type="Proteomes" id="UP000327013"/>
    </source>
</evidence>
<evidence type="ECO:0000256" key="3">
    <source>
        <dbReference type="ARBA" id="ARBA00007841"/>
    </source>
</evidence>
<keyword evidence="4" id="KW-0963">Cytoplasm</keyword>
<dbReference type="Pfam" id="PF18311">
    <property type="entry name" value="Rrp40_N"/>
    <property type="match status" value="1"/>
</dbReference>
<dbReference type="CDD" id="cd05790">
    <property type="entry name" value="S1_Rrp40"/>
    <property type="match status" value="1"/>
</dbReference>
<evidence type="ECO:0000256" key="9">
    <source>
        <dbReference type="ARBA" id="ARBA00030615"/>
    </source>
</evidence>
<dbReference type="GO" id="GO:0034475">
    <property type="term" value="P:U4 snRNA 3'-end processing"/>
    <property type="evidence" value="ECO:0007669"/>
    <property type="project" value="TreeGrafter"/>
</dbReference>
<proteinExistence type="inferred from homology"/>
<evidence type="ECO:0000256" key="1">
    <source>
        <dbReference type="ARBA" id="ARBA00004496"/>
    </source>
</evidence>
<evidence type="ECO:0000256" key="2">
    <source>
        <dbReference type="ARBA" id="ARBA00004604"/>
    </source>
</evidence>
<evidence type="ECO:0000259" key="11">
    <source>
        <dbReference type="Pfam" id="PF18311"/>
    </source>
</evidence>
<dbReference type="SUPFAM" id="SSF54791">
    <property type="entry name" value="Eukaryotic type KH-domain (KH-domain type I)"/>
    <property type="match status" value="1"/>
</dbReference>
<dbReference type="GO" id="GO:0005730">
    <property type="term" value="C:nucleolus"/>
    <property type="evidence" value="ECO:0007669"/>
    <property type="project" value="UniProtKB-SubCell"/>
</dbReference>
<evidence type="ECO:0000256" key="6">
    <source>
        <dbReference type="ARBA" id="ARBA00022835"/>
    </source>
</evidence>
<dbReference type="InterPro" id="IPR037319">
    <property type="entry name" value="Rrp40_S1"/>
</dbReference>
<evidence type="ECO:0000256" key="4">
    <source>
        <dbReference type="ARBA" id="ARBA00022490"/>
    </source>
</evidence>
<accession>A0A5N6KXE5</accession>
<dbReference type="GO" id="GO:0071038">
    <property type="term" value="P:TRAMP-dependent tRNA surveillance pathway"/>
    <property type="evidence" value="ECO:0007669"/>
    <property type="project" value="TreeGrafter"/>
</dbReference>
<dbReference type="GO" id="GO:0000176">
    <property type="term" value="C:nuclear exosome (RNase complex)"/>
    <property type="evidence" value="ECO:0007669"/>
    <property type="project" value="TreeGrafter"/>
</dbReference>
<dbReference type="Pfam" id="PF21262">
    <property type="entry name" value="RRP40_S1"/>
    <property type="match status" value="1"/>
</dbReference>
<feature type="domain" description="K Homology" evidence="10">
    <location>
        <begin position="155"/>
        <end position="209"/>
    </location>
</feature>
<dbReference type="PANTHER" id="PTHR21321:SF1">
    <property type="entry name" value="EXOSOME COMPLEX COMPONENT RRP40"/>
    <property type="match status" value="1"/>
</dbReference>
<dbReference type="InterPro" id="IPR026699">
    <property type="entry name" value="Exosome_RNA_bind1/RRP40/RRP4"/>
</dbReference>
<dbReference type="GO" id="GO:0071051">
    <property type="term" value="P:poly(A)-dependent snoRNA 3'-end processing"/>
    <property type="evidence" value="ECO:0007669"/>
    <property type="project" value="TreeGrafter"/>
</dbReference>
<dbReference type="Proteomes" id="UP000327013">
    <property type="component" value="Unassembled WGS sequence"/>
</dbReference>
<dbReference type="FunFam" id="2.40.50.100:FF:000073">
    <property type="entry name" value="Putative Exosome complex component RRP40"/>
    <property type="match status" value="1"/>
</dbReference>
<dbReference type="InterPro" id="IPR049469">
    <property type="entry name" value="RRP40_KH-I"/>
</dbReference>
<evidence type="ECO:0000256" key="8">
    <source>
        <dbReference type="ARBA" id="ARBA00023242"/>
    </source>
</evidence>
<dbReference type="GO" id="GO:0071035">
    <property type="term" value="P:nuclear polyadenylation-dependent rRNA catabolic process"/>
    <property type="evidence" value="ECO:0007669"/>
    <property type="project" value="TreeGrafter"/>
</dbReference>
<comment type="similarity">
    <text evidence="3">Belongs to the RRP40 family.</text>
</comment>
<keyword evidence="8" id="KW-0539">Nucleus</keyword>
<dbReference type="EMBL" id="VIBQ01000016">
    <property type="protein sequence ID" value="KAB8356398.1"/>
    <property type="molecule type" value="Genomic_DNA"/>
</dbReference>
<dbReference type="GO" id="GO:0071034">
    <property type="term" value="P:CUT catabolic process"/>
    <property type="evidence" value="ECO:0007669"/>
    <property type="project" value="TreeGrafter"/>
</dbReference>
<dbReference type="SUPFAM" id="SSF50249">
    <property type="entry name" value="Nucleic acid-binding proteins"/>
    <property type="match status" value="1"/>
</dbReference>